<accession>A0A545VFS1</accession>
<keyword evidence="2" id="KW-1185">Reference proteome</keyword>
<dbReference type="AlphaFoldDB" id="A0A545VFS1"/>
<evidence type="ECO:0000313" key="1">
    <source>
        <dbReference type="EMBL" id="TQW00578.1"/>
    </source>
</evidence>
<name>A0A545VFS1_9HYPO</name>
<dbReference type="EMBL" id="SPUK01000001">
    <property type="protein sequence ID" value="TQW00578.1"/>
    <property type="molecule type" value="Genomic_DNA"/>
</dbReference>
<comment type="caution">
    <text evidence="1">The sequence shown here is derived from an EMBL/GenBank/DDBJ whole genome shotgun (WGS) entry which is preliminary data.</text>
</comment>
<sequence length="162" mass="17548">MAKDCSRAPEGSDDSSVALTLFATPPISIPSNTLRNSIINYQLRVASSSSSVHHERNRPKATTHIISRTQRLPYLPGNRLPHPEHASKTLPLVEANRPTGARLASLCRPPAFLATLCLPAGFLAQLIGSKARRIVGGPAQPFLAQVPELTKWGLFCLAHIFL</sequence>
<proteinExistence type="predicted"/>
<dbReference type="Proteomes" id="UP000315783">
    <property type="component" value="Unassembled WGS sequence"/>
</dbReference>
<reference evidence="1 2" key="1">
    <citation type="journal article" date="2019" name="Appl. Microbiol. Biotechnol.">
        <title>Genome sequence of Isaria javanica and comparative genome analysis insights into family S53 peptidase evolution in fungal entomopathogens.</title>
        <authorList>
            <person name="Lin R."/>
            <person name="Zhang X."/>
            <person name="Xin B."/>
            <person name="Zou M."/>
            <person name="Gao Y."/>
            <person name="Qin F."/>
            <person name="Hu Q."/>
            <person name="Xie B."/>
            <person name="Cheng X."/>
        </authorList>
    </citation>
    <scope>NUCLEOTIDE SEQUENCE [LARGE SCALE GENOMIC DNA]</scope>
    <source>
        <strain evidence="1 2">IJ1G</strain>
    </source>
</reference>
<organism evidence="1 2">
    <name type="scientific">Cordyceps javanica</name>
    <dbReference type="NCBI Taxonomy" id="43265"/>
    <lineage>
        <taxon>Eukaryota</taxon>
        <taxon>Fungi</taxon>
        <taxon>Dikarya</taxon>
        <taxon>Ascomycota</taxon>
        <taxon>Pezizomycotina</taxon>
        <taxon>Sordariomycetes</taxon>
        <taxon>Hypocreomycetidae</taxon>
        <taxon>Hypocreales</taxon>
        <taxon>Cordycipitaceae</taxon>
        <taxon>Cordyceps</taxon>
    </lineage>
</organism>
<evidence type="ECO:0000313" key="2">
    <source>
        <dbReference type="Proteomes" id="UP000315783"/>
    </source>
</evidence>
<gene>
    <name evidence="1" type="ORF">IF1G_00509</name>
</gene>
<protein>
    <submittedName>
        <fullName evidence="1">Uncharacterized protein</fullName>
    </submittedName>
</protein>